<keyword evidence="1" id="KW-0472">Membrane</keyword>
<accession>A0A8K0DSW2</accession>
<evidence type="ECO:0000313" key="3">
    <source>
        <dbReference type="Proteomes" id="UP000796880"/>
    </source>
</evidence>
<reference evidence="2" key="1">
    <citation type="submission" date="2020-03" db="EMBL/GenBank/DDBJ databases">
        <title>A high-quality chromosome-level genome assembly of a woody plant with both climbing and erect habits, Rhamnella rubrinervis.</title>
        <authorList>
            <person name="Lu Z."/>
            <person name="Yang Y."/>
            <person name="Zhu X."/>
            <person name="Sun Y."/>
        </authorList>
    </citation>
    <scope>NUCLEOTIDE SEQUENCE</scope>
    <source>
        <strain evidence="2">BYM</strain>
        <tissue evidence="2">Leaf</tissue>
    </source>
</reference>
<dbReference type="EMBL" id="VOIH02000009">
    <property type="protein sequence ID" value="KAF3436802.1"/>
    <property type="molecule type" value="Genomic_DNA"/>
</dbReference>
<sequence>MESSKFSLVIRLLVVVFVLLATVVNSRKLNEFSTTAYLADGDTTTPWAAIIQPFPVPVPVPVAAMCVFKRIRGSTSE</sequence>
<evidence type="ECO:0000256" key="1">
    <source>
        <dbReference type="SAM" id="Phobius"/>
    </source>
</evidence>
<keyword evidence="1" id="KW-1133">Transmembrane helix</keyword>
<dbReference type="Proteomes" id="UP000796880">
    <property type="component" value="Unassembled WGS sequence"/>
</dbReference>
<organism evidence="2 3">
    <name type="scientific">Rhamnella rubrinervis</name>
    <dbReference type="NCBI Taxonomy" id="2594499"/>
    <lineage>
        <taxon>Eukaryota</taxon>
        <taxon>Viridiplantae</taxon>
        <taxon>Streptophyta</taxon>
        <taxon>Embryophyta</taxon>
        <taxon>Tracheophyta</taxon>
        <taxon>Spermatophyta</taxon>
        <taxon>Magnoliopsida</taxon>
        <taxon>eudicotyledons</taxon>
        <taxon>Gunneridae</taxon>
        <taxon>Pentapetalae</taxon>
        <taxon>rosids</taxon>
        <taxon>fabids</taxon>
        <taxon>Rosales</taxon>
        <taxon>Rhamnaceae</taxon>
        <taxon>rhamnoid group</taxon>
        <taxon>Rhamneae</taxon>
        <taxon>Rhamnella</taxon>
    </lineage>
</organism>
<evidence type="ECO:0000313" key="2">
    <source>
        <dbReference type="EMBL" id="KAF3436802.1"/>
    </source>
</evidence>
<name>A0A8K0DSW2_9ROSA</name>
<protein>
    <recommendedName>
        <fullName evidence="4">Transmembrane protein</fullName>
    </recommendedName>
</protein>
<keyword evidence="3" id="KW-1185">Reference proteome</keyword>
<feature type="transmembrane region" description="Helical" evidence="1">
    <location>
        <begin position="6"/>
        <end position="24"/>
    </location>
</feature>
<keyword evidence="1" id="KW-0812">Transmembrane</keyword>
<gene>
    <name evidence="2" type="ORF">FNV43_RR19555</name>
</gene>
<evidence type="ECO:0008006" key="4">
    <source>
        <dbReference type="Google" id="ProtNLM"/>
    </source>
</evidence>
<comment type="caution">
    <text evidence="2">The sequence shown here is derived from an EMBL/GenBank/DDBJ whole genome shotgun (WGS) entry which is preliminary data.</text>
</comment>
<proteinExistence type="predicted"/>
<dbReference type="AlphaFoldDB" id="A0A8K0DSW2"/>